<gene>
    <name evidence="1" type="ORF">PHJA_000497800</name>
</gene>
<dbReference type="NCBIfam" id="TIGR01571">
    <property type="entry name" value="A_thal_Cys_rich"/>
    <property type="match status" value="1"/>
</dbReference>
<reference evidence="1" key="1">
    <citation type="submission" date="2020-07" db="EMBL/GenBank/DDBJ databases">
        <title>Ethylene signaling mediates host invasion by parasitic plants.</title>
        <authorList>
            <person name="Yoshida S."/>
        </authorList>
    </citation>
    <scope>NUCLEOTIDE SEQUENCE</scope>
    <source>
        <strain evidence="1">Okayama</strain>
    </source>
</reference>
<dbReference type="OrthoDB" id="1045822at2759"/>
<organism evidence="1 2">
    <name type="scientific">Phtheirospermum japonicum</name>
    <dbReference type="NCBI Taxonomy" id="374723"/>
    <lineage>
        <taxon>Eukaryota</taxon>
        <taxon>Viridiplantae</taxon>
        <taxon>Streptophyta</taxon>
        <taxon>Embryophyta</taxon>
        <taxon>Tracheophyta</taxon>
        <taxon>Spermatophyta</taxon>
        <taxon>Magnoliopsida</taxon>
        <taxon>eudicotyledons</taxon>
        <taxon>Gunneridae</taxon>
        <taxon>Pentapetalae</taxon>
        <taxon>asterids</taxon>
        <taxon>lamiids</taxon>
        <taxon>Lamiales</taxon>
        <taxon>Orobanchaceae</taxon>
        <taxon>Orobanchaceae incertae sedis</taxon>
        <taxon>Phtheirospermum</taxon>
    </lineage>
</organism>
<dbReference type="AlphaFoldDB" id="A0A830BFJ5"/>
<dbReference type="EMBL" id="BMAC01000065">
    <property type="protein sequence ID" value="GFP83544.1"/>
    <property type="molecule type" value="Genomic_DNA"/>
</dbReference>
<evidence type="ECO:0000313" key="2">
    <source>
        <dbReference type="Proteomes" id="UP000653305"/>
    </source>
</evidence>
<comment type="caution">
    <text evidence="1">The sequence shown here is derived from an EMBL/GenBank/DDBJ whole genome shotgun (WGS) entry which is preliminary data.</text>
</comment>
<protein>
    <submittedName>
        <fullName evidence="1">Protein plant cadmium resistance 12</fullName>
    </submittedName>
</protein>
<accession>A0A830BFJ5</accession>
<name>A0A830BFJ5_9LAMI</name>
<proteinExistence type="predicted"/>
<dbReference type="Proteomes" id="UP000653305">
    <property type="component" value="Unassembled WGS sequence"/>
</dbReference>
<evidence type="ECO:0000313" key="1">
    <source>
        <dbReference type="EMBL" id="GFP83544.1"/>
    </source>
</evidence>
<dbReference type="InterPro" id="IPR006461">
    <property type="entry name" value="PLAC_motif_containing"/>
</dbReference>
<sequence>MRQQYFLQESPCGDCVVHCFCDSCALCQEYRELKNRGFDMSVGWQENMERQNRGVVTAPISEGGMSR</sequence>
<dbReference type="PANTHER" id="PTHR15907">
    <property type="entry name" value="DUF614 FAMILY PROTEIN-RELATED"/>
    <property type="match status" value="1"/>
</dbReference>
<dbReference type="Pfam" id="PF04749">
    <property type="entry name" value="PLAC8"/>
    <property type="match status" value="1"/>
</dbReference>
<keyword evidence="2" id="KW-1185">Reference proteome</keyword>